<protein>
    <recommendedName>
        <fullName evidence="3">Serine hydroxymethyltransferase</fullName>
    </recommendedName>
</protein>
<dbReference type="SUPFAM" id="SSF53383">
    <property type="entry name" value="PLP-dependent transferases"/>
    <property type="match status" value="1"/>
</dbReference>
<dbReference type="Gene3D" id="3.90.1150.10">
    <property type="entry name" value="Aspartate Aminotransferase, domain 1"/>
    <property type="match status" value="1"/>
</dbReference>
<evidence type="ECO:0000313" key="1">
    <source>
        <dbReference type="EMBL" id="RMS60863.1"/>
    </source>
</evidence>
<name>A0A3M5EHL9_PSEAI</name>
<dbReference type="EMBL" id="RBSQ01000314">
    <property type="protein sequence ID" value="RMS60863.1"/>
    <property type="molecule type" value="Genomic_DNA"/>
</dbReference>
<dbReference type="InterPro" id="IPR015424">
    <property type="entry name" value="PyrdxlP-dep_Trfase"/>
</dbReference>
<accession>A0A3M5EHL9</accession>
<evidence type="ECO:0008006" key="3">
    <source>
        <dbReference type="Google" id="ProtNLM"/>
    </source>
</evidence>
<sequence length="57" mass="6454">MRIGTPAVTTRGFREGECRELAGWICDILDDIDNPEVGERVRGQVGEFCRHFPVYAD</sequence>
<evidence type="ECO:0000313" key="2">
    <source>
        <dbReference type="Proteomes" id="UP000270834"/>
    </source>
</evidence>
<organism evidence="1 2">
    <name type="scientific">Pseudomonas aeruginosa</name>
    <dbReference type="NCBI Taxonomy" id="287"/>
    <lineage>
        <taxon>Bacteria</taxon>
        <taxon>Pseudomonadati</taxon>
        <taxon>Pseudomonadota</taxon>
        <taxon>Gammaproteobacteria</taxon>
        <taxon>Pseudomonadales</taxon>
        <taxon>Pseudomonadaceae</taxon>
        <taxon>Pseudomonas</taxon>
    </lineage>
</organism>
<reference evidence="1 2" key="1">
    <citation type="submission" date="2018-08" db="EMBL/GenBank/DDBJ databases">
        <title>Recombination of ecologically and evolutionarily significant loci maintains genetic cohesion in the Pseudomonas syringae species complex.</title>
        <authorList>
            <person name="Dillon M."/>
            <person name="Thakur S."/>
            <person name="Almeida R.N.D."/>
            <person name="Weir B.S."/>
            <person name="Guttman D.S."/>
        </authorList>
    </citation>
    <scope>NUCLEOTIDE SEQUENCE [LARGE SCALE GENOMIC DNA]</scope>
    <source>
        <strain evidence="1 2">ICMP 7846</strain>
    </source>
</reference>
<proteinExistence type="predicted"/>
<comment type="caution">
    <text evidence="1">The sequence shown here is derived from an EMBL/GenBank/DDBJ whole genome shotgun (WGS) entry which is preliminary data.</text>
</comment>
<dbReference type="InterPro" id="IPR015422">
    <property type="entry name" value="PyrdxlP-dep_Trfase_small"/>
</dbReference>
<dbReference type="AlphaFoldDB" id="A0A3M5EHL9"/>
<dbReference type="Proteomes" id="UP000270834">
    <property type="component" value="Unassembled WGS sequence"/>
</dbReference>
<gene>
    <name evidence="1" type="ORF">ALP65_00140</name>
</gene>